<dbReference type="Gene3D" id="3.20.20.190">
    <property type="entry name" value="Phosphatidylinositol (PI) phosphodiesterase"/>
    <property type="match status" value="1"/>
</dbReference>
<dbReference type="PROSITE" id="PS51704">
    <property type="entry name" value="GP_PDE"/>
    <property type="match status" value="1"/>
</dbReference>
<name>A0ABP8KUM9_9BACT</name>
<comment type="caution">
    <text evidence="2">The sequence shown here is derived from an EMBL/GenBank/DDBJ whole genome shotgun (WGS) entry which is preliminary data.</text>
</comment>
<keyword evidence="3" id="KW-1185">Reference proteome</keyword>
<evidence type="ECO:0000313" key="3">
    <source>
        <dbReference type="Proteomes" id="UP001500936"/>
    </source>
</evidence>
<dbReference type="InterPro" id="IPR030395">
    <property type="entry name" value="GP_PDE_dom"/>
</dbReference>
<evidence type="ECO:0000313" key="2">
    <source>
        <dbReference type="EMBL" id="GAA4415900.1"/>
    </source>
</evidence>
<dbReference type="EMBL" id="BAABHB010000013">
    <property type="protein sequence ID" value="GAA4415900.1"/>
    <property type="molecule type" value="Genomic_DNA"/>
</dbReference>
<gene>
    <name evidence="2" type="ORF">GCM10023187_46830</name>
</gene>
<dbReference type="PANTHER" id="PTHR46211:SF1">
    <property type="entry name" value="GLYCEROPHOSPHODIESTER PHOSPHODIESTERASE, CYTOPLASMIC"/>
    <property type="match status" value="1"/>
</dbReference>
<proteinExistence type="predicted"/>
<dbReference type="SUPFAM" id="SSF51695">
    <property type="entry name" value="PLC-like phosphodiesterases"/>
    <property type="match status" value="1"/>
</dbReference>
<protein>
    <recommendedName>
        <fullName evidence="1">GP-PDE domain-containing protein</fullName>
    </recommendedName>
</protein>
<dbReference type="Proteomes" id="UP001500936">
    <property type="component" value="Unassembled WGS sequence"/>
</dbReference>
<accession>A0ABP8KUM9</accession>
<feature type="domain" description="GP-PDE" evidence="1">
    <location>
        <begin position="104"/>
        <end position="217"/>
    </location>
</feature>
<dbReference type="Pfam" id="PF03009">
    <property type="entry name" value="GDPD"/>
    <property type="match status" value="1"/>
</dbReference>
<evidence type="ECO:0000259" key="1">
    <source>
        <dbReference type="PROSITE" id="PS51704"/>
    </source>
</evidence>
<dbReference type="InterPro" id="IPR017946">
    <property type="entry name" value="PLC-like_Pdiesterase_TIM-brl"/>
</dbReference>
<dbReference type="PANTHER" id="PTHR46211">
    <property type="entry name" value="GLYCEROPHOSPHORYL DIESTER PHOSPHODIESTERASE"/>
    <property type="match status" value="1"/>
</dbReference>
<organism evidence="2 3">
    <name type="scientific">Nibrella viscosa</name>
    <dbReference type="NCBI Taxonomy" id="1084524"/>
    <lineage>
        <taxon>Bacteria</taxon>
        <taxon>Pseudomonadati</taxon>
        <taxon>Bacteroidota</taxon>
        <taxon>Cytophagia</taxon>
        <taxon>Cytophagales</taxon>
        <taxon>Spirosomataceae</taxon>
        <taxon>Nibrella</taxon>
    </lineage>
</organism>
<sequence length="217" mass="24102">MLLTGLATGESQAQEALLLTNYTFTDQSPAIGKVVPAKPAAQPGKLKLTGPSAKLFTLDAQHQLQFRKVPARPEIWYDLSLEWQTPAGKQSQTFRVVKDQFIRNKVIAHRGAWKHTDAPQNSLASLRQAIQLGCMGSEFDVHMSADSVLFVNHDPAYQGTFIEKTNANELSRLTLTNGENLPTLEAYLQEGMKQNRTRLILEIKTSVISKERSLALT</sequence>
<reference evidence="3" key="1">
    <citation type="journal article" date="2019" name="Int. J. Syst. Evol. Microbiol.">
        <title>The Global Catalogue of Microorganisms (GCM) 10K type strain sequencing project: providing services to taxonomists for standard genome sequencing and annotation.</title>
        <authorList>
            <consortium name="The Broad Institute Genomics Platform"/>
            <consortium name="The Broad Institute Genome Sequencing Center for Infectious Disease"/>
            <person name="Wu L."/>
            <person name="Ma J."/>
        </authorList>
    </citation>
    <scope>NUCLEOTIDE SEQUENCE [LARGE SCALE GENOMIC DNA]</scope>
    <source>
        <strain evidence="3">JCM 17925</strain>
    </source>
</reference>